<dbReference type="EMBL" id="CVUD02000054">
    <property type="protein sequence ID" value="SEH63133.1"/>
    <property type="molecule type" value="Genomic_DNA"/>
</dbReference>
<evidence type="ECO:0000256" key="1">
    <source>
        <dbReference type="SAM" id="Phobius"/>
    </source>
</evidence>
<dbReference type="InterPro" id="IPR010389">
    <property type="entry name" value="Urate_ox_N"/>
</dbReference>
<accession>A0A1H6JVL5</accession>
<dbReference type="Proteomes" id="UP000198559">
    <property type="component" value="Unassembled WGS sequence"/>
</dbReference>
<feature type="transmembrane region" description="Helical" evidence="1">
    <location>
        <begin position="100"/>
        <end position="119"/>
    </location>
</feature>
<protein>
    <submittedName>
        <fullName evidence="3">Membrane protein containing DUF989</fullName>
    </submittedName>
</protein>
<name>A0A1H6JVL5_9GAMM</name>
<dbReference type="Pfam" id="PF06181">
    <property type="entry name" value="Urate_ox_N"/>
    <property type="match status" value="1"/>
</dbReference>
<evidence type="ECO:0000313" key="3">
    <source>
        <dbReference type="EMBL" id="SEH63133.1"/>
    </source>
</evidence>
<sequence>MVNFIITEKEMFNRINLVRCKIALGFVTTAIVVYFVGMDSIVNQHYAFSVWLHVLAGIVWIGLLYYFNFVQVPAMGAALADSDGPGPAAIGKYIAPRALLWFRMAAATTWILGLVLLALQSRGMDGIIGAFTLAQGYQVIGIGAWMGTIMAFNVWFIIWPNQQKILGMKDASAEEIATAKKNAALASSINVILSVPMLLTMIAWH</sequence>
<keyword evidence="1" id="KW-0812">Transmembrane</keyword>
<dbReference type="STRING" id="235205.BAZSYMB_SCAFFOLD00018_15"/>
<keyword evidence="1" id="KW-0472">Membrane</keyword>
<dbReference type="AlphaFoldDB" id="A0A1H6JVL5"/>
<proteinExistence type="predicted"/>
<feature type="transmembrane region" description="Helical" evidence="1">
    <location>
        <begin position="183"/>
        <end position="204"/>
    </location>
</feature>
<evidence type="ECO:0000259" key="2">
    <source>
        <dbReference type="Pfam" id="PF06181"/>
    </source>
</evidence>
<reference evidence="4" key="1">
    <citation type="submission" date="2016-06" db="EMBL/GenBank/DDBJ databases">
        <authorList>
            <person name="Petersen J."/>
            <person name="Sayavedra L."/>
        </authorList>
    </citation>
    <scope>NUCLEOTIDE SEQUENCE [LARGE SCALE GENOMIC DNA]</scope>
    <source>
        <strain evidence="4">BazSymB</strain>
    </source>
</reference>
<evidence type="ECO:0000313" key="4">
    <source>
        <dbReference type="Proteomes" id="UP000198559"/>
    </source>
</evidence>
<organism evidence="3 4">
    <name type="scientific">Bathymodiolus azoricus thioautotrophic gill symbiont</name>
    <dbReference type="NCBI Taxonomy" id="235205"/>
    <lineage>
        <taxon>Bacteria</taxon>
        <taxon>Pseudomonadati</taxon>
        <taxon>Pseudomonadota</taxon>
        <taxon>Gammaproteobacteria</taxon>
        <taxon>sulfur-oxidizing symbionts</taxon>
    </lineage>
</organism>
<gene>
    <name evidence="3" type="ORF">BAZSYMB_SCAFFOLD00018_15</name>
</gene>
<feature type="transmembrane region" description="Helical" evidence="1">
    <location>
        <begin position="21"/>
        <end position="42"/>
    </location>
</feature>
<feature type="transmembrane region" description="Helical" evidence="1">
    <location>
        <begin position="48"/>
        <end position="67"/>
    </location>
</feature>
<feature type="domain" description="Urate oxidase N-terminal" evidence="2">
    <location>
        <begin position="140"/>
        <end position="205"/>
    </location>
</feature>
<keyword evidence="1" id="KW-1133">Transmembrane helix</keyword>
<feature type="transmembrane region" description="Helical" evidence="1">
    <location>
        <begin position="139"/>
        <end position="159"/>
    </location>
</feature>